<feature type="transmembrane region" description="Helical" evidence="5">
    <location>
        <begin position="365"/>
        <end position="385"/>
    </location>
</feature>
<dbReference type="Pfam" id="PF00916">
    <property type="entry name" value="Sulfate_transp"/>
    <property type="match status" value="1"/>
</dbReference>
<dbReference type="GO" id="GO:0016020">
    <property type="term" value="C:membrane"/>
    <property type="evidence" value="ECO:0007669"/>
    <property type="project" value="UniProtKB-SubCell"/>
</dbReference>
<dbReference type="eggNOG" id="COG0659">
    <property type="taxonomic scope" value="Bacteria"/>
</dbReference>
<feature type="transmembrane region" description="Helical" evidence="5">
    <location>
        <begin position="65"/>
        <end position="84"/>
    </location>
</feature>
<dbReference type="KEGG" id="dno:DNO_0698"/>
<evidence type="ECO:0000313" key="8">
    <source>
        <dbReference type="Proteomes" id="UP000000248"/>
    </source>
</evidence>
<evidence type="ECO:0000259" key="6">
    <source>
        <dbReference type="PROSITE" id="PS50801"/>
    </source>
</evidence>
<keyword evidence="4 5" id="KW-0472">Membrane</keyword>
<feature type="transmembrane region" description="Helical" evidence="5">
    <location>
        <begin position="91"/>
        <end position="107"/>
    </location>
</feature>
<dbReference type="InterPro" id="IPR036513">
    <property type="entry name" value="STAS_dom_sf"/>
</dbReference>
<gene>
    <name evidence="7" type="ordered locus">DNO_0698</name>
</gene>
<dbReference type="PANTHER" id="PTHR11814">
    <property type="entry name" value="SULFATE TRANSPORTER"/>
    <property type="match status" value="1"/>
</dbReference>
<dbReference type="GO" id="GO:0055085">
    <property type="term" value="P:transmembrane transport"/>
    <property type="evidence" value="ECO:0007669"/>
    <property type="project" value="InterPro"/>
</dbReference>
<name>A5EV39_DICNV</name>
<sequence>MRRKVSFIAHKMQMLFYRLTPMRHWYQRITPKNVQYDFWAGLTGAVMVLPQGIAFSLIAGLPPEFGLYSAIVVQIIAGFWGSSLHMVSGPTIALSIVIPNIVSNYAAMGSPEYIGLSLTLMLIVGVIQLAFGLFRLGGLVNFISHTVIIGFTAGSGVLIMLSQLPTYLGIDIARGLSFIDKWGAIYQQLPHIHWHSFIVATVTLITAISLRIYRKKLPFMLLGMIAGAVTASFLGGEEAGIAMLGALPEKLPRFIAPPFDILKISAMIPSAFALALLGLIEAVSIARSLSIRSHQRIDGNQEFFGQGLSNIIGSFLSCYVGSGSFNRSAVNYDAGAKTPFALLFSSLIVATVIITIPWITRYLPMAAMAGVIMLAGYNLFDITHIKIIARTSTNETAIILVTFLSTLFLNLEFAIYVGVILSLVLYLQKTAHPVIVEVDFSSITPAVLHQDNPPKISVVQINGSLFFGAIDHIHRTMEQYAANHQWQHVIIMAEGINLIDISGIEFLISERERLLKYGGDLYIIGLKPHVREELRKSPYWRDLDGDEKIFESTYSAFRDICKKLEIQNYRDFMRLLFHDYNKLGLN</sequence>
<dbReference type="OrthoDB" id="9769739at2"/>
<feature type="transmembrane region" description="Helical" evidence="5">
    <location>
        <begin position="38"/>
        <end position="59"/>
    </location>
</feature>
<reference evidence="7 8" key="1">
    <citation type="journal article" date="2007" name="Nat. Biotechnol.">
        <title>Genome sequence and identification of candidate vaccine antigens from the animal pathogen Dichelobacter nodosus.</title>
        <authorList>
            <person name="Myers G.S."/>
            <person name="Parker D."/>
            <person name="Al-Hasani K."/>
            <person name="Kennan R.M."/>
            <person name="Seemann T."/>
            <person name="Ren Q."/>
            <person name="Badger J.H."/>
            <person name="Selengut J.D."/>
            <person name="Deboy R.T."/>
            <person name="Tettelin H."/>
            <person name="Boyce J.D."/>
            <person name="McCarl V.P."/>
            <person name="Han X."/>
            <person name="Nelson W.C."/>
            <person name="Madupu R."/>
            <person name="Mohamoud Y."/>
            <person name="Holley T."/>
            <person name="Fedorova N."/>
            <person name="Khouri H."/>
            <person name="Bottomley S.P."/>
            <person name="Whittington R.J."/>
            <person name="Adler B."/>
            <person name="Songer J.G."/>
            <person name="Rood J.I."/>
            <person name="Paulsen I.T."/>
        </authorList>
    </citation>
    <scope>NUCLEOTIDE SEQUENCE [LARGE SCALE GENOMIC DNA]</scope>
    <source>
        <strain evidence="7 8">VCS1703A</strain>
    </source>
</reference>
<dbReference type="STRING" id="246195.DNO_0698"/>
<keyword evidence="8" id="KW-1185">Reference proteome</keyword>
<feature type="domain" description="STAS" evidence="6">
    <location>
        <begin position="454"/>
        <end position="560"/>
    </location>
</feature>
<dbReference type="HOGENOM" id="CLU_003182_13_1_6"/>
<evidence type="ECO:0000313" key="7">
    <source>
        <dbReference type="EMBL" id="ABQ13258.1"/>
    </source>
</evidence>
<organism evidence="7 8">
    <name type="scientific">Dichelobacter nodosus (strain VCS1703A)</name>
    <dbReference type="NCBI Taxonomy" id="246195"/>
    <lineage>
        <taxon>Bacteria</taxon>
        <taxon>Pseudomonadati</taxon>
        <taxon>Pseudomonadota</taxon>
        <taxon>Gammaproteobacteria</taxon>
        <taxon>Cardiobacteriales</taxon>
        <taxon>Cardiobacteriaceae</taxon>
        <taxon>Dichelobacter</taxon>
    </lineage>
</organism>
<dbReference type="EMBL" id="CP000513">
    <property type="protein sequence ID" value="ABQ13258.1"/>
    <property type="molecule type" value="Genomic_DNA"/>
</dbReference>
<dbReference type="SUPFAM" id="SSF52091">
    <property type="entry name" value="SpoIIaa-like"/>
    <property type="match status" value="1"/>
</dbReference>
<feature type="transmembrane region" description="Helical" evidence="5">
    <location>
        <begin position="340"/>
        <end position="359"/>
    </location>
</feature>
<feature type="transmembrane region" description="Helical" evidence="5">
    <location>
        <begin position="192"/>
        <end position="213"/>
    </location>
</feature>
<evidence type="ECO:0000256" key="4">
    <source>
        <dbReference type="ARBA" id="ARBA00023136"/>
    </source>
</evidence>
<proteinExistence type="predicted"/>
<feature type="transmembrane region" description="Helical" evidence="5">
    <location>
        <begin position="113"/>
        <end position="134"/>
    </location>
</feature>
<feature type="transmembrane region" description="Helical" evidence="5">
    <location>
        <begin position="397"/>
        <end position="427"/>
    </location>
</feature>
<dbReference type="CDD" id="cd07042">
    <property type="entry name" value="STAS_SulP_like_sulfate_transporter"/>
    <property type="match status" value="1"/>
</dbReference>
<dbReference type="Proteomes" id="UP000000248">
    <property type="component" value="Chromosome"/>
</dbReference>
<feature type="transmembrane region" description="Helical" evidence="5">
    <location>
        <begin position="220"/>
        <end position="244"/>
    </location>
</feature>
<comment type="subcellular location">
    <subcellularLocation>
        <location evidence="1">Membrane</location>
        <topology evidence="1">Multi-pass membrane protein</topology>
    </subcellularLocation>
</comment>
<dbReference type="InterPro" id="IPR001902">
    <property type="entry name" value="SLC26A/SulP_fam"/>
</dbReference>
<dbReference type="PROSITE" id="PS50801">
    <property type="entry name" value="STAS"/>
    <property type="match status" value="1"/>
</dbReference>
<evidence type="ECO:0000256" key="5">
    <source>
        <dbReference type="SAM" id="Phobius"/>
    </source>
</evidence>
<protein>
    <submittedName>
        <fullName evidence="7">Sulfate transporter family protein</fullName>
    </submittedName>
</protein>
<feature type="transmembrane region" description="Helical" evidence="5">
    <location>
        <begin position="146"/>
        <end position="168"/>
    </location>
</feature>
<evidence type="ECO:0000256" key="2">
    <source>
        <dbReference type="ARBA" id="ARBA00022692"/>
    </source>
</evidence>
<keyword evidence="2 5" id="KW-0812">Transmembrane</keyword>
<feature type="transmembrane region" description="Helical" evidence="5">
    <location>
        <begin position="264"/>
        <end position="286"/>
    </location>
</feature>
<evidence type="ECO:0000256" key="3">
    <source>
        <dbReference type="ARBA" id="ARBA00022989"/>
    </source>
</evidence>
<dbReference type="Gene3D" id="3.30.750.24">
    <property type="entry name" value="STAS domain"/>
    <property type="match status" value="1"/>
</dbReference>
<evidence type="ECO:0000256" key="1">
    <source>
        <dbReference type="ARBA" id="ARBA00004141"/>
    </source>
</evidence>
<dbReference type="AlphaFoldDB" id="A5EV39"/>
<dbReference type="InterPro" id="IPR002645">
    <property type="entry name" value="STAS_dom"/>
</dbReference>
<dbReference type="Pfam" id="PF01740">
    <property type="entry name" value="STAS"/>
    <property type="match status" value="1"/>
</dbReference>
<accession>A5EV39</accession>
<dbReference type="InterPro" id="IPR011547">
    <property type="entry name" value="SLC26A/SulP_dom"/>
</dbReference>
<keyword evidence="3 5" id="KW-1133">Transmembrane helix</keyword>